<organism evidence="1 2">
    <name type="scientific">Hoeflea algicola</name>
    <dbReference type="NCBI Taxonomy" id="2983763"/>
    <lineage>
        <taxon>Bacteria</taxon>
        <taxon>Pseudomonadati</taxon>
        <taxon>Pseudomonadota</taxon>
        <taxon>Alphaproteobacteria</taxon>
        <taxon>Hyphomicrobiales</taxon>
        <taxon>Rhizobiaceae</taxon>
        <taxon>Hoeflea</taxon>
    </lineage>
</organism>
<reference evidence="1" key="1">
    <citation type="submission" date="2022-10" db="EMBL/GenBank/DDBJ databases">
        <title>Hoeflea sp. G2-23, isolated from marine algae.</title>
        <authorList>
            <person name="Kristyanto S."/>
            <person name="Kim J.M."/>
            <person name="Jeon C.O."/>
        </authorList>
    </citation>
    <scope>NUCLEOTIDE SEQUENCE</scope>
    <source>
        <strain evidence="1">G2-23</strain>
    </source>
</reference>
<gene>
    <name evidence="1" type="primary">bcsS</name>
    <name evidence="1" type="ORF">OEG84_17200</name>
</gene>
<dbReference type="EMBL" id="JAOVZR010000001">
    <property type="protein sequence ID" value="MCY0149400.1"/>
    <property type="molecule type" value="Genomic_DNA"/>
</dbReference>
<accession>A0ABT3ZC70</accession>
<dbReference type="InterPro" id="IPR031485">
    <property type="entry name" value="CBP_BcsS"/>
</dbReference>
<name>A0ABT3ZC70_9HYPH</name>
<dbReference type="Proteomes" id="UP001073227">
    <property type="component" value="Unassembled WGS sequence"/>
</dbReference>
<keyword evidence="2" id="KW-1185">Reference proteome</keyword>
<evidence type="ECO:0000313" key="2">
    <source>
        <dbReference type="Proteomes" id="UP001073227"/>
    </source>
</evidence>
<dbReference type="Pfam" id="PF17036">
    <property type="entry name" value="CBP_BcsS"/>
    <property type="match status" value="1"/>
</dbReference>
<evidence type="ECO:0000313" key="1">
    <source>
        <dbReference type="EMBL" id="MCY0149400.1"/>
    </source>
</evidence>
<proteinExistence type="predicted"/>
<comment type="caution">
    <text evidence="1">The sequence shown here is derived from an EMBL/GenBank/DDBJ whole genome shotgun (WGS) entry which is preliminary data.</text>
</comment>
<sequence>MSADVAYTDTFNTERFASSVLFFGAGYSVEREFGLDGGIVTALNGNIGQSGWILTGLVGYTDTDLNNPPAAPYDSSDISGSLLAGYQWVNPDYFLNLQAGVTVRHENANTGSSNDAGLIVSSAAATSAEDSLYGELNLAYVTIDNGFYGRGRAGWKFSPLTVGAEITYMDDDSSQSRTRYGAFVGDIPVGQFSMTLSAGYVERRDNAGDDGFYAQAEFSIPFGGTW</sequence>
<protein>
    <submittedName>
        <fullName evidence="1">Cellulose biosynthesis protein BcsS</fullName>
    </submittedName>
</protein>
<dbReference type="RefSeq" id="WP_267654885.1">
    <property type="nucleotide sequence ID" value="NZ_JAOVZR010000001.1"/>
</dbReference>